<dbReference type="Proteomes" id="UP001500618">
    <property type="component" value="Unassembled WGS sequence"/>
</dbReference>
<dbReference type="Gene3D" id="1.10.260.40">
    <property type="entry name" value="lambda repressor-like DNA-binding domains"/>
    <property type="match status" value="1"/>
</dbReference>
<dbReference type="SMART" id="SM00530">
    <property type="entry name" value="HTH_XRE"/>
    <property type="match status" value="1"/>
</dbReference>
<dbReference type="InterPro" id="IPR001387">
    <property type="entry name" value="Cro/C1-type_HTH"/>
</dbReference>
<evidence type="ECO:0000313" key="2">
    <source>
        <dbReference type="EMBL" id="GAA1687856.1"/>
    </source>
</evidence>
<dbReference type="EMBL" id="BAAANY010000015">
    <property type="protein sequence ID" value="GAA1687856.1"/>
    <property type="molecule type" value="Genomic_DNA"/>
</dbReference>
<protein>
    <submittedName>
        <fullName evidence="2">Helix-turn-helix transcriptional regulator</fullName>
    </submittedName>
</protein>
<dbReference type="PROSITE" id="PS50943">
    <property type="entry name" value="HTH_CROC1"/>
    <property type="match status" value="1"/>
</dbReference>
<dbReference type="SUPFAM" id="SSF47413">
    <property type="entry name" value="lambda repressor-like DNA-binding domains"/>
    <property type="match status" value="1"/>
</dbReference>
<dbReference type="CDD" id="cd00093">
    <property type="entry name" value="HTH_XRE"/>
    <property type="match status" value="1"/>
</dbReference>
<name>A0ABN2HH49_9ACTN</name>
<proteinExistence type="predicted"/>
<organism evidence="2 3">
    <name type="scientific">Fodinicola feengrottensis</name>
    <dbReference type="NCBI Taxonomy" id="435914"/>
    <lineage>
        <taxon>Bacteria</taxon>
        <taxon>Bacillati</taxon>
        <taxon>Actinomycetota</taxon>
        <taxon>Actinomycetes</taxon>
        <taxon>Mycobacteriales</taxon>
        <taxon>Fodinicola</taxon>
    </lineage>
</organism>
<evidence type="ECO:0000313" key="3">
    <source>
        <dbReference type="Proteomes" id="UP001500618"/>
    </source>
</evidence>
<dbReference type="InterPro" id="IPR043917">
    <property type="entry name" value="DUF5753"/>
</dbReference>
<sequence>MAGQAKPTVRSRQVSSELRRLRRARGLTTGDVGSALGVSQSKISRIENSQLGLHLEEVAAMLGLYHVSFTRREEILDMVRQAGKPGWVEVHGRGLSEQWKALIDFEKMATALWNYEPFVVPGLLQTPDYARAVIQMTDVRQRTDAEIETMVAARLDRQRILSRPLGADLQVLLYEPVLRMPVGGYAVLAAQLRHLAEVCRRSRVSVHVVPVAAGAHPGLESPFVIMEFESYSTLVYLENKVLSVFLEEEPHIDAYQLAWEAILASALSAQQSAEFIGQIVNEVTRQAKEST</sequence>
<dbReference type="InterPro" id="IPR010982">
    <property type="entry name" value="Lambda_DNA-bd_dom_sf"/>
</dbReference>
<dbReference type="Pfam" id="PF19054">
    <property type="entry name" value="DUF5753"/>
    <property type="match status" value="1"/>
</dbReference>
<comment type="caution">
    <text evidence="2">The sequence shown here is derived from an EMBL/GenBank/DDBJ whole genome shotgun (WGS) entry which is preliminary data.</text>
</comment>
<feature type="domain" description="HTH cro/C1-type" evidence="1">
    <location>
        <begin position="18"/>
        <end position="72"/>
    </location>
</feature>
<gene>
    <name evidence="2" type="ORF">GCM10009765_41670</name>
</gene>
<reference evidence="2 3" key="1">
    <citation type="journal article" date="2019" name="Int. J. Syst. Evol. Microbiol.">
        <title>The Global Catalogue of Microorganisms (GCM) 10K type strain sequencing project: providing services to taxonomists for standard genome sequencing and annotation.</title>
        <authorList>
            <consortium name="The Broad Institute Genomics Platform"/>
            <consortium name="The Broad Institute Genome Sequencing Center for Infectious Disease"/>
            <person name="Wu L."/>
            <person name="Ma J."/>
        </authorList>
    </citation>
    <scope>NUCLEOTIDE SEQUENCE [LARGE SCALE GENOMIC DNA]</scope>
    <source>
        <strain evidence="2 3">JCM 14718</strain>
    </source>
</reference>
<evidence type="ECO:0000259" key="1">
    <source>
        <dbReference type="PROSITE" id="PS50943"/>
    </source>
</evidence>
<dbReference type="Pfam" id="PF13560">
    <property type="entry name" value="HTH_31"/>
    <property type="match status" value="1"/>
</dbReference>
<keyword evidence="3" id="KW-1185">Reference proteome</keyword>
<accession>A0ABN2HH49</accession>